<name>A0A388SVT8_9ACTN</name>
<dbReference type="EMBL" id="BGZL01000001">
    <property type="protein sequence ID" value="GBP99104.1"/>
    <property type="molecule type" value="Genomic_DNA"/>
</dbReference>
<sequence length="69" mass="7455">MEPGEADDPRGIMALRRQLSFGDASSLQGRYPPAVRAPDRALGGALDLLPPAEYADAFWQNQEQSPQSA</sequence>
<evidence type="ECO:0000313" key="2">
    <source>
        <dbReference type="Proteomes" id="UP000265354"/>
    </source>
</evidence>
<proteinExistence type="predicted"/>
<organism evidence="1 2">
    <name type="scientific">Streptomyces spongiicola</name>
    <dbReference type="NCBI Taxonomy" id="1690221"/>
    <lineage>
        <taxon>Bacteria</taxon>
        <taxon>Bacillati</taxon>
        <taxon>Actinomycetota</taxon>
        <taxon>Actinomycetes</taxon>
        <taxon>Kitasatosporales</taxon>
        <taxon>Streptomycetaceae</taxon>
        <taxon>Streptomyces</taxon>
    </lineage>
</organism>
<reference evidence="1 2" key="1">
    <citation type="submission" date="2018-07" db="EMBL/GenBank/DDBJ databases">
        <title>Whole Genome Shotgun Sequence of Streptomyces spongiicola strain 531S.</title>
        <authorList>
            <person name="Dohra H."/>
            <person name="Kodani S."/>
        </authorList>
    </citation>
    <scope>NUCLEOTIDE SEQUENCE [LARGE SCALE GENOMIC DNA]</scope>
    <source>
        <strain evidence="1 2">531S</strain>
    </source>
</reference>
<gene>
    <name evidence="1" type="ORF">SSP531S_04990</name>
</gene>
<evidence type="ECO:0000313" key="1">
    <source>
        <dbReference type="EMBL" id="GBP99104.1"/>
    </source>
</evidence>
<dbReference type="Proteomes" id="UP000265354">
    <property type="component" value="Unassembled WGS sequence"/>
</dbReference>
<protein>
    <submittedName>
        <fullName evidence="1">Uncharacterized protein</fullName>
    </submittedName>
</protein>
<accession>A0A388SVT8</accession>
<comment type="caution">
    <text evidence="1">The sequence shown here is derived from an EMBL/GenBank/DDBJ whole genome shotgun (WGS) entry which is preliminary data.</text>
</comment>
<dbReference type="AlphaFoldDB" id="A0A388SVT8"/>